<dbReference type="InterPro" id="IPR019897">
    <property type="entry name" value="RidA_CS"/>
</dbReference>
<dbReference type="EMBL" id="UINC01114840">
    <property type="protein sequence ID" value="SVC85436.1"/>
    <property type="molecule type" value="Genomic_DNA"/>
</dbReference>
<dbReference type="CDD" id="cd06150">
    <property type="entry name" value="YjgF_YER057c_UK114_like_2"/>
    <property type="match status" value="1"/>
</dbReference>
<dbReference type="PANTHER" id="PTHR47328:SF1">
    <property type="entry name" value="RUTC FAMILY PROTEIN YOAB"/>
    <property type="match status" value="1"/>
</dbReference>
<dbReference type="InterPro" id="IPR006175">
    <property type="entry name" value="YjgF/YER057c/UK114"/>
</dbReference>
<dbReference type="PROSITE" id="PS01094">
    <property type="entry name" value="UPF0076"/>
    <property type="match status" value="1"/>
</dbReference>
<dbReference type="Pfam" id="PF01042">
    <property type="entry name" value="Ribonuc_L-PSP"/>
    <property type="match status" value="1"/>
</dbReference>
<evidence type="ECO:0000256" key="1">
    <source>
        <dbReference type="ARBA" id="ARBA00010552"/>
    </source>
</evidence>
<dbReference type="InterPro" id="IPR035709">
    <property type="entry name" value="YoaB-like"/>
</dbReference>
<dbReference type="AlphaFoldDB" id="A0A382QJ21"/>
<protein>
    <submittedName>
        <fullName evidence="2">Uncharacterized protein</fullName>
    </submittedName>
</protein>
<dbReference type="InterPro" id="IPR035959">
    <property type="entry name" value="RutC-like_sf"/>
</dbReference>
<evidence type="ECO:0000313" key="2">
    <source>
        <dbReference type="EMBL" id="SVC85436.1"/>
    </source>
</evidence>
<comment type="similarity">
    <text evidence="1">Belongs to the RutC family.</text>
</comment>
<dbReference type="SUPFAM" id="SSF55298">
    <property type="entry name" value="YjgF-like"/>
    <property type="match status" value="1"/>
</dbReference>
<gene>
    <name evidence="2" type="ORF">METZ01_LOCUS338290</name>
</gene>
<name>A0A382QJ21_9ZZZZ</name>
<sequence>MSQAVVYQGQVTTAGQVAQATAGEDVATQTVEVLEKIDQLLAEAGTDKSQLLTAQIWLSDMKHFSAMNEVWDEWLIAGSAPTRACVESRLAVSTLAVEIAVTAAVMTS</sequence>
<dbReference type="Gene3D" id="3.30.1330.40">
    <property type="entry name" value="RutC-like"/>
    <property type="match status" value="1"/>
</dbReference>
<organism evidence="2">
    <name type="scientific">marine metagenome</name>
    <dbReference type="NCBI Taxonomy" id="408172"/>
    <lineage>
        <taxon>unclassified sequences</taxon>
        <taxon>metagenomes</taxon>
        <taxon>ecological metagenomes</taxon>
    </lineage>
</organism>
<accession>A0A382QJ21</accession>
<dbReference type="PANTHER" id="PTHR47328">
    <property type="match status" value="1"/>
</dbReference>
<proteinExistence type="inferred from homology"/>
<reference evidence="2" key="1">
    <citation type="submission" date="2018-05" db="EMBL/GenBank/DDBJ databases">
        <authorList>
            <person name="Lanie J.A."/>
            <person name="Ng W.-L."/>
            <person name="Kazmierczak K.M."/>
            <person name="Andrzejewski T.M."/>
            <person name="Davidsen T.M."/>
            <person name="Wayne K.J."/>
            <person name="Tettelin H."/>
            <person name="Glass J.I."/>
            <person name="Rusch D."/>
            <person name="Podicherti R."/>
            <person name="Tsui H.-C.T."/>
            <person name="Winkler M.E."/>
        </authorList>
    </citation>
    <scope>NUCLEOTIDE SEQUENCE</scope>
</reference>